<protein>
    <recommendedName>
        <fullName evidence="3">DUF721 domain-containing protein</fullName>
    </recommendedName>
</protein>
<accession>A0A6M2BV18</accession>
<evidence type="ECO:0000313" key="2">
    <source>
        <dbReference type="Proteomes" id="UP000472676"/>
    </source>
</evidence>
<keyword evidence="2" id="KW-1185">Reference proteome</keyword>
<dbReference type="Proteomes" id="UP000472676">
    <property type="component" value="Unassembled WGS sequence"/>
</dbReference>
<comment type="caution">
    <text evidence="1">The sequence shown here is derived from an EMBL/GenBank/DDBJ whole genome shotgun (WGS) entry which is preliminary data.</text>
</comment>
<sequence length="103" mass="11602">MRDPQSVKQCLDLAPAKAGIAWLSQVQRLADINRSLPSWCAEPWVRQIRVANIRGQTVVVFSASAAALVPLRHRSSTFLLWLNDHYRLSCTRLDAKVRPPLVV</sequence>
<evidence type="ECO:0000313" key="1">
    <source>
        <dbReference type="EMBL" id="NGY05787.1"/>
    </source>
</evidence>
<reference evidence="1 2" key="1">
    <citation type="journal article" date="2014" name="Int. J. Syst. Evol. Microbiol.">
        <title>Solimonas terrae sp. nov., isolated from soil.</title>
        <authorList>
            <person name="Kim S.J."/>
            <person name="Moon J.Y."/>
            <person name="Weon H.Y."/>
            <person name="Ahn J.H."/>
            <person name="Chen W.M."/>
            <person name="Kwon S.W."/>
        </authorList>
    </citation>
    <scope>NUCLEOTIDE SEQUENCE [LARGE SCALE GENOMIC DNA]</scope>
    <source>
        <strain evidence="1 2">KIS83-12</strain>
    </source>
</reference>
<organism evidence="1 2">
    <name type="scientific">Solimonas terrae</name>
    <dbReference type="NCBI Taxonomy" id="1396819"/>
    <lineage>
        <taxon>Bacteria</taxon>
        <taxon>Pseudomonadati</taxon>
        <taxon>Pseudomonadota</taxon>
        <taxon>Gammaproteobacteria</taxon>
        <taxon>Nevskiales</taxon>
        <taxon>Nevskiaceae</taxon>
        <taxon>Solimonas</taxon>
    </lineage>
</organism>
<gene>
    <name evidence="1" type="ORF">G7Y85_13520</name>
</gene>
<evidence type="ECO:0008006" key="3">
    <source>
        <dbReference type="Google" id="ProtNLM"/>
    </source>
</evidence>
<name>A0A6M2BV18_9GAMM</name>
<dbReference type="EMBL" id="JAAMOW010000007">
    <property type="protein sequence ID" value="NGY05787.1"/>
    <property type="molecule type" value="Genomic_DNA"/>
</dbReference>
<dbReference type="RefSeq" id="WP_166257994.1">
    <property type="nucleotide sequence ID" value="NZ_JAAMOW010000007.1"/>
</dbReference>
<proteinExistence type="predicted"/>
<dbReference type="AlphaFoldDB" id="A0A6M2BV18"/>